<organism evidence="7 8">
    <name type="scientific">Arthrobacter alpinus</name>
    <dbReference type="NCBI Taxonomy" id="656366"/>
    <lineage>
        <taxon>Bacteria</taxon>
        <taxon>Bacillati</taxon>
        <taxon>Actinomycetota</taxon>
        <taxon>Actinomycetes</taxon>
        <taxon>Micrococcales</taxon>
        <taxon>Micrococcaceae</taxon>
        <taxon>Arthrobacter</taxon>
    </lineage>
</organism>
<dbReference type="GO" id="GO:0003677">
    <property type="term" value="F:DNA binding"/>
    <property type="evidence" value="ECO:0007669"/>
    <property type="project" value="UniProtKB-KW"/>
</dbReference>
<accession>A0A1H5IJB5</accession>
<dbReference type="RefSeq" id="WP_083360624.1">
    <property type="nucleotide sequence ID" value="NZ_FNTV01000001.1"/>
</dbReference>
<dbReference type="SUPFAM" id="SSF46785">
    <property type="entry name" value="Winged helix' DNA-binding domain"/>
    <property type="match status" value="1"/>
</dbReference>
<proteinExistence type="predicted"/>
<dbReference type="AlphaFoldDB" id="A0A1H5IJB5"/>
<evidence type="ECO:0000313" key="8">
    <source>
        <dbReference type="Proteomes" id="UP000182725"/>
    </source>
</evidence>
<keyword evidence="2" id="KW-0963">Cytoplasm</keyword>
<dbReference type="GO" id="GO:0005737">
    <property type="term" value="C:cytoplasm"/>
    <property type="evidence" value="ECO:0007669"/>
    <property type="project" value="UniProtKB-SubCell"/>
</dbReference>
<evidence type="ECO:0000256" key="3">
    <source>
        <dbReference type="ARBA" id="ARBA00023015"/>
    </source>
</evidence>
<evidence type="ECO:0000256" key="2">
    <source>
        <dbReference type="ARBA" id="ARBA00022490"/>
    </source>
</evidence>
<dbReference type="GO" id="GO:0003700">
    <property type="term" value="F:DNA-binding transcription factor activity"/>
    <property type="evidence" value="ECO:0007669"/>
    <property type="project" value="InterPro"/>
</dbReference>
<dbReference type="PANTHER" id="PTHR33164:SF5">
    <property type="entry name" value="ORGANIC HYDROPEROXIDE RESISTANCE TRANSCRIPTIONAL REGULATOR"/>
    <property type="match status" value="1"/>
</dbReference>
<dbReference type="PANTHER" id="PTHR33164">
    <property type="entry name" value="TRANSCRIPTIONAL REGULATOR, MARR FAMILY"/>
    <property type="match status" value="1"/>
</dbReference>
<protein>
    <submittedName>
        <fullName evidence="7">DNA-binding transcriptional regulator, MarR family</fullName>
    </submittedName>
</protein>
<dbReference type="Pfam" id="PF22381">
    <property type="entry name" value="Staph_reg_Sar_Rot"/>
    <property type="match status" value="1"/>
</dbReference>
<evidence type="ECO:0000256" key="1">
    <source>
        <dbReference type="ARBA" id="ARBA00004496"/>
    </source>
</evidence>
<dbReference type="Proteomes" id="UP000182725">
    <property type="component" value="Unassembled WGS sequence"/>
</dbReference>
<dbReference type="SMART" id="SM00347">
    <property type="entry name" value="HTH_MARR"/>
    <property type="match status" value="1"/>
</dbReference>
<dbReference type="InterPro" id="IPR036390">
    <property type="entry name" value="WH_DNA-bd_sf"/>
</dbReference>
<name>A0A1H5IJB5_9MICC</name>
<gene>
    <name evidence="7" type="ORF">SAMN04489740_1324</name>
</gene>
<evidence type="ECO:0000259" key="6">
    <source>
        <dbReference type="PROSITE" id="PS50995"/>
    </source>
</evidence>
<dbReference type="EMBL" id="FNTV01000001">
    <property type="protein sequence ID" value="SEE40247.1"/>
    <property type="molecule type" value="Genomic_DNA"/>
</dbReference>
<dbReference type="InterPro" id="IPR055166">
    <property type="entry name" value="Transc_reg_Sar_Rot_HTH"/>
</dbReference>
<feature type="domain" description="HTH marR-type" evidence="6">
    <location>
        <begin position="9"/>
        <end position="141"/>
    </location>
</feature>
<keyword evidence="5" id="KW-0804">Transcription</keyword>
<dbReference type="InterPro" id="IPR036388">
    <property type="entry name" value="WH-like_DNA-bd_sf"/>
</dbReference>
<sequence>MTENDYHLDSMVCFAIYSASNAVAKAHRVALEPWGLTYTQYIVLLETSTSGAGLSIRDLGSRMSLDSGTLSPLLRRLEQRQLVLRQRSSEDERVVTVTLTSEGRTMLKDVLTALQGLRAAYGFESAAQARDLIHQLHRITEGMRQLSTSPSKNSTHLEGIS</sequence>
<reference evidence="7 8" key="1">
    <citation type="submission" date="2016-10" db="EMBL/GenBank/DDBJ databases">
        <authorList>
            <person name="de Groot N.N."/>
        </authorList>
    </citation>
    <scope>NUCLEOTIDE SEQUENCE [LARGE SCALE GENOMIC DNA]</scope>
    <source>
        <strain evidence="7 8">DSM 22274</strain>
    </source>
</reference>
<dbReference type="Gene3D" id="1.10.10.10">
    <property type="entry name" value="Winged helix-like DNA-binding domain superfamily/Winged helix DNA-binding domain"/>
    <property type="match status" value="1"/>
</dbReference>
<dbReference type="InterPro" id="IPR039422">
    <property type="entry name" value="MarR/SlyA-like"/>
</dbReference>
<comment type="subcellular location">
    <subcellularLocation>
        <location evidence="1">Cytoplasm</location>
    </subcellularLocation>
</comment>
<evidence type="ECO:0000256" key="4">
    <source>
        <dbReference type="ARBA" id="ARBA00023125"/>
    </source>
</evidence>
<keyword evidence="4 7" id="KW-0238">DNA-binding</keyword>
<evidence type="ECO:0000313" key="7">
    <source>
        <dbReference type="EMBL" id="SEE40247.1"/>
    </source>
</evidence>
<keyword evidence="3" id="KW-0805">Transcription regulation</keyword>
<dbReference type="InterPro" id="IPR000835">
    <property type="entry name" value="HTH_MarR-typ"/>
</dbReference>
<dbReference type="GO" id="GO:0006950">
    <property type="term" value="P:response to stress"/>
    <property type="evidence" value="ECO:0007669"/>
    <property type="project" value="TreeGrafter"/>
</dbReference>
<evidence type="ECO:0000256" key="5">
    <source>
        <dbReference type="ARBA" id="ARBA00023163"/>
    </source>
</evidence>
<dbReference type="PROSITE" id="PS50995">
    <property type="entry name" value="HTH_MARR_2"/>
    <property type="match status" value="1"/>
</dbReference>